<reference evidence="1 2" key="1">
    <citation type="submission" date="2019-07" db="EMBL/GenBank/DDBJ databases">
        <title>Finished genome of Venturia effusa.</title>
        <authorList>
            <person name="Young C.A."/>
            <person name="Cox M.P."/>
            <person name="Ganley A.R.D."/>
            <person name="David W.J."/>
        </authorList>
    </citation>
    <scope>NUCLEOTIDE SEQUENCE [LARGE SCALE GENOMIC DNA]</scope>
    <source>
        <strain evidence="2">albino</strain>
    </source>
</reference>
<dbReference type="AlphaFoldDB" id="A0A517L9R9"/>
<keyword evidence="2" id="KW-1185">Reference proteome</keyword>
<dbReference type="Proteomes" id="UP000316270">
    <property type="component" value="Chromosome 7"/>
</dbReference>
<protein>
    <submittedName>
        <fullName evidence="1">Uncharacterized protein</fullName>
    </submittedName>
</protein>
<proteinExistence type="predicted"/>
<gene>
    <name evidence="1" type="ORF">FKW77_008376</name>
</gene>
<name>A0A517L9R9_9PEZI</name>
<sequence length="180" mass="20245">MIGQDNKDRHGQTNTIASQVQVAAMLPILPLRDLSGLLAREIRQQIYIEAPYTKLTLLGDTYTPARAIALQQIRKIEAYRAGETVNILPLLLVSIEFYQEVSYVCIAQLPVCVIRVWHNDNMKAPLGLEGNTVAMQHRLASASLLAELHPVPSRYFKYQARNTKYFNDQSSSSLGYPQES</sequence>
<dbReference type="EMBL" id="CP042191">
    <property type="protein sequence ID" value="QDS72375.1"/>
    <property type="molecule type" value="Genomic_DNA"/>
</dbReference>
<evidence type="ECO:0000313" key="2">
    <source>
        <dbReference type="Proteomes" id="UP000316270"/>
    </source>
</evidence>
<organism evidence="1 2">
    <name type="scientific">Venturia effusa</name>
    <dbReference type="NCBI Taxonomy" id="50376"/>
    <lineage>
        <taxon>Eukaryota</taxon>
        <taxon>Fungi</taxon>
        <taxon>Dikarya</taxon>
        <taxon>Ascomycota</taxon>
        <taxon>Pezizomycotina</taxon>
        <taxon>Dothideomycetes</taxon>
        <taxon>Pleosporomycetidae</taxon>
        <taxon>Venturiales</taxon>
        <taxon>Venturiaceae</taxon>
        <taxon>Venturia</taxon>
    </lineage>
</organism>
<accession>A0A517L9R9</accession>
<evidence type="ECO:0000313" key="1">
    <source>
        <dbReference type="EMBL" id="QDS72375.1"/>
    </source>
</evidence>